<evidence type="ECO:0000313" key="3">
    <source>
        <dbReference type="EMBL" id="KAK7485399.1"/>
    </source>
</evidence>
<feature type="compositionally biased region" description="Polar residues" evidence="1">
    <location>
        <begin position="95"/>
        <end position="105"/>
    </location>
</feature>
<evidence type="ECO:0000313" key="4">
    <source>
        <dbReference type="Proteomes" id="UP001519460"/>
    </source>
</evidence>
<dbReference type="EMBL" id="JACVVK020000195">
    <property type="protein sequence ID" value="KAK7485399.1"/>
    <property type="molecule type" value="Genomic_DNA"/>
</dbReference>
<sequence length="295" mass="32776">MILSKFKTTDNNRKKQLAWGEIAQSVRAQSDGIKKQWKDLVSQAKKDVHARKYPKTGGGPKADEGEFTNLIIDIFGGNNPIFHGIEEGGESSGSQSQASFLKTETSSQAERSNLSLFTTTTKYTCCTTPPHLSKNIRNNFKKSGFLVNEMEVKWQHAEAFYHFDRQNLVRMAPRLPDEHLTLPPFSALSVRLAAQVLSHSVAAGISTLVQLKALPEEAKHTALFMEHMDQLLNAFNSGNFDIRGKNGTWNDRGIWSQRVSHGDTGVAANNQNTIRPRIASSHWVENGYLHTAGSV</sequence>
<evidence type="ECO:0000259" key="2">
    <source>
        <dbReference type="Pfam" id="PF21788"/>
    </source>
</evidence>
<organism evidence="3 4">
    <name type="scientific">Batillaria attramentaria</name>
    <dbReference type="NCBI Taxonomy" id="370345"/>
    <lineage>
        <taxon>Eukaryota</taxon>
        <taxon>Metazoa</taxon>
        <taxon>Spiralia</taxon>
        <taxon>Lophotrochozoa</taxon>
        <taxon>Mollusca</taxon>
        <taxon>Gastropoda</taxon>
        <taxon>Caenogastropoda</taxon>
        <taxon>Sorbeoconcha</taxon>
        <taxon>Cerithioidea</taxon>
        <taxon>Batillariidae</taxon>
        <taxon>Batillaria</taxon>
    </lineage>
</organism>
<protein>
    <recommendedName>
        <fullName evidence="2">Transposable element P transposase-like GTP-binding insertion domain-containing protein</fullName>
    </recommendedName>
</protein>
<feature type="domain" description="Transposable element P transposase-like GTP-binding insertion" evidence="2">
    <location>
        <begin position="131"/>
        <end position="240"/>
    </location>
</feature>
<keyword evidence="4" id="KW-1185">Reference proteome</keyword>
<dbReference type="Proteomes" id="UP001519460">
    <property type="component" value="Unassembled WGS sequence"/>
</dbReference>
<comment type="caution">
    <text evidence="3">The sequence shown here is derived from an EMBL/GenBank/DDBJ whole genome shotgun (WGS) entry which is preliminary data.</text>
</comment>
<dbReference type="InterPro" id="IPR048366">
    <property type="entry name" value="TNP-like_GBD"/>
</dbReference>
<name>A0ABD0KE52_9CAEN</name>
<dbReference type="AlphaFoldDB" id="A0ABD0KE52"/>
<evidence type="ECO:0000256" key="1">
    <source>
        <dbReference type="SAM" id="MobiDB-lite"/>
    </source>
</evidence>
<dbReference type="Pfam" id="PF21788">
    <property type="entry name" value="TNP-like_GBD"/>
    <property type="match status" value="1"/>
</dbReference>
<gene>
    <name evidence="3" type="ORF">BaRGS_00023347</name>
</gene>
<feature type="region of interest" description="Disordered" evidence="1">
    <location>
        <begin position="83"/>
        <end position="105"/>
    </location>
</feature>
<proteinExistence type="predicted"/>
<reference evidence="3 4" key="1">
    <citation type="journal article" date="2023" name="Sci. Data">
        <title>Genome assembly of the Korean intertidal mud-creeper Batillaria attramentaria.</title>
        <authorList>
            <person name="Patra A.K."/>
            <person name="Ho P.T."/>
            <person name="Jun S."/>
            <person name="Lee S.J."/>
            <person name="Kim Y."/>
            <person name="Won Y.J."/>
        </authorList>
    </citation>
    <scope>NUCLEOTIDE SEQUENCE [LARGE SCALE GENOMIC DNA]</scope>
    <source>
        <strain evidence="3">Wonlab-2016</strain>
    </source>
</reference>
<accession>A0ABD0KE52</accession>